<sequence>MQTKGHSQLRSFFAICFIRFPFEIFGAHSTLSLLCYGFRIMETPTLFCVTNGCTTNAAGDLQEQWKVAESEEASKLSVFANKKPYVKHRLSNAVLCTEAKEPPGSCQCLYDRLLVNRQLTEDELGTCRLFLKCETPSCEVRQFVADEFGKILTIQDIYNSRRKCRPALLSRCRIDVVNVEGTHATNRFGYKLRTFLITDGMGIGRPVMYAFVESEQFAPTRRMFDLFKNDGRVLSGQVFRYGQFSGANTGDKSRVRLRCKVLLLSYEKSCQKALLQTHRLQQDLQLLRRPDPRFVSYLTARWLYITRKCAIHAHSGMVHFGNVTNNRLGNADGRLKDQAHHADTLNTPDKRCPSTPSGSREDLSCILCTIVIGGKSLRAAALF</sequence>
<feature type="region of interest" description="Disordered" evidence="1">
    <location>
        <begin position="340"/>
        <end position="360"/>
    </location>
</feature>
<dbReference type="Proteomes" id="UP000286415">
    <property type="component" value="Unassembled WGS sequence"/>
</dbReference>
<accession>A0A419PYA4</accession>
<proteinExistence type="predicted"/>
<dbReference type="InParanoid" id="A0A419PYA4"/>
<name>A0A419PYA4_CLOSI</name>
<reference evidence="3 4" key="1">
    <citation type="journal article" date="2018" name="Biotechnol. Adv.">
        <title>Improved genomic resources and new bioinformatic workflow for the carcinogenic parasite Clonorchis sinensis: Biotechnological implications.</title>
        <authorList>
            <person name="Wang D."/>
            <person name="Korhonen P.K."/>
            <person name="Gasser R.B."/>
            <person name="Young N.D."/>
        </authorList>
    </citation>
    <scope>NUCLEOTIDE SEQUENCE [LARGE SCALE GENOMIC DNA]</scope>
    <source>
        <strain evidence="3">Cs-k2</strain>
    </source>
</reference>
<feature type="compositionally biased region" description="Basic and acidic residues" evidence="1">
    <location>
        <begin position="340"/>
        <end position="352"/>
    </location>
</feature>
<feature type="domain" description="ZSWIM1/3 RNaseH-like" evidence="2">
    <location>
        <begin position="175"/>
        <end position="229"/>
    </location>
</feature>
<protein>
    <recommendedName>
        <fullName evidence="2">ZSWIM1/3 RNaseH-like domain-containing protein</fullName>
    </recommendedName>
</protein>
<evidence type="ECO:0000259" key="2">
    <source>
        <dbReference type="Pfam" id="PF21056"/>
    </source>
</evidence>
<dbReference type="AlphaFoldDB" id="A0A419PYA4"/>
<evidence type="ECO:0000256" key="1">
    <source>
        <dbReference type="SAM" id="MobiDB-lite"/>
    </source>
</evidence>
<evidence type="ECO:0000313" key="4">
    <source>
        <dbReference type="Proteomes" id="UP000286415"/>
    </source>
</evidence>
<keyword evidence="4" id="KW-1185">Reference proteome</keyword>
<evidence type="ECO:0000313" key="3">
    <source>
        <dbReference type="EMBL" id="KAG5443965.1"/>
    </source>
</evidence>
<organism evidence="3 4">
    <name type="scientific">Clonorchis sinensis</name>
    <name type="common">Chinese liver fluke</name>
    <dbReference type="NCBI Taxonomy" id="79923"/>
    <lineage>
        <taxon>Eukaryota</taxon>
        <taxon>Metazoa</taxon>
        <taxon>Spiralia</taxon>
        <taxon>Lophotrochozoa</taxon>
        <taxon>Platyhelminthes</taxon>
        <taxon>Trematoda</taxon>
        <taxon>Digenea</taxon>
        <taxon>Opisthorchiida</taxon>
        <taxon>Opisthorchiata</taxon>
        <taxon>Opisthorchiidae</taxon>
        <taxon>Clonorchis</taxon>
    </lineage>
</organism>
<dbReference type="EMBL" id="NIRI02000056">
    <property type="protein sequence ID" value="KAG5443965.1"/>
    <property type="molecule type" value="Genomic_DNA"/>
</dbReference>
<dbReference type="OrthoDB" id="92090at2759"/>
<gene>
    <name evidence="3" type="ORF">CSKR_103787</name>
</gene>
<dbReference type="InterPro" id="IPR048324">
    <property type="entry name" value="ZSWIM1-3_RNaseH-like"/>
</dbReference>
<dbReference type="Pfam" id="PF21056">
    <property type="entry name" value="ZSWIM1-3_RNaseH-like"/>
    <property type="match status" value="1"/>
</dbReference>
<reference evidence="3 4" key="2">
    <citation type="journal article" date="2021" name="Genomics">
        <title>High-quality reference genome for Clonorchis sinensis.</title>
        <authorList>
            <person name="Young N.D."/>
            <person name="Stroehlein A.J."/>
            <person name="Kinkar L."/>
            <person name="Wang T."/>
            <person name="Sohn W.M."/>
            <person name="Chang B.C.H."/>
            <person name="Kaur P."/>
            <person name="Weisz D."/>
            <person name="Dudchenko O."/>
            <person name="Aiden E.L."/>
            <person name="Korhonen P.K."/>
            <person name="Gasser R.B."/>
        </authorList>
    </citation>
    <scope>NUCLEOTIDE SEQUENCE [LARGE SCALE GENOMIC DNA]</scope>
    <source>
        <strain evidence="3">Cs-k2</strain>
    </source>
</reference>
<comment type="caution">
    <text evidence="3">The sequence shown here is derived from an EMBL/GenBank/DDBJ whole genome shotgun (WGS) entry which is preliminary data.</text>
</comment>